<dbReference type="OrthoDB" id="2013972at2759"/>
<dbReference type="InParanoid" id="A8N308"/>
<dbReference type="GeneID" id="6005670"/>
<organism evidence="2 3">
    <name type="scientific">Coprinopsis cinerea (strain Okayama-7 / 130 / ATCC MYA-4618 / FGSC 9003)</name>
    <name type="common">Inky cap fungus</name>
    <name type="synonym">Hormographiella aspergillata</name>
    <dbReference type="NCBI Taxonomy" id="240176"/>
    <lineage>
        <taxon>Eukaryota</taxon>
        <taxon>Fungi</taxon>
        <taxon>Dikarya</taxon>
        <taxon>Basidiomycota</taxon>
        <taxon>Agaricomycotina</taxon>
        <taxon>Agaricomycetes</taxon>
        <taxon>Agaricomycetidae</taxon>
        <taxon>Agaricales</taxon>
        <taxon>Agaricineae</taxon>
        <taxon>Psathyrellaceae</taxon>
        <taxon>Coprinopsis</taxon>
    </lineage>
</organism>
<accession>A8N308</accession>
<dbReference type="eggNOG" id="ENOG502S6PS">
    <property type="taxonomic scope" value="Eukaryota"/>
</dbReference>
<evidence type="ECO:0000256" key="1">
    <source>
        <dbReference type="SAM" id="MobiDB-lite"/>
    </source>
</evidence>
<dbReference type="STRING" id="240176.A8N308"/>
<dbReference type="EMBL" id="AACS02000001">
    <property type="protein sequence ID" value="EAU92569.1"/>
    <property type="molecule type" value="Genomic_DNA"/>
</dbReference>
<sequence>MSYYYYFCMDSDDEESESMDYGSQDYVDEDERTETESTDVSMVDETASMTRSISGSSRYTRSDDTSDMSSVVSGPTRFSGSSVSSATSFTHNPSSVASEDSEPEVIEITHEMHAAMYKHEFGRSLNNYSDVYRLPVDEEELGRLSKQHYMLERIMGKYPPPLPYILQSNTPGEKAVLDLGCGNGDWIISVARDFPNCDAVAVDLVPIGDASDLPPNIRCEIDDINLGLSHFYGQFDVVHCRLIAPGISDYYRLIEDVARVVRPGGLVEFGESDCYVYDGNKQRVHAPMGELAAPWWPRWMSYLRAAIRQGGGNTEVAGDLRDWIRDHGAFHTIHYQNIWLPLIPAPDDDHDDPIFSVMKDDVLTFIRSGRPLLLGRGFPEDVVITLEENAVRELNESDEPCFSRFQRVWAIRNDVDIGPMPG</sequence>
<dbReference type="VEuPathDB" id="FungiDB:CC1G_06580"/>
<dbReference type="OMA" id="HEGSYIY"/>
<dbReference type="PANTHER" id="PTHR43591">
    <property type="entry name" value="METHYLTRANSFERASE"/>
    <property type="match status" value="1"/>
</dbReference>
<dbReference type="GO" id="GO:0008168">
    <property type="term" value="F:methyltransferase activity"/>
    <property type="evidence" value="ECO:0007669"/>
    <property type="project" value="TreeGrafter"/>
</dbReference>
<keyword evidence="3" id="KW-1185">Reference proteome</keyword>
<dbReference type="KEGG" id="cci:CC1G_06580"/>
<dbReference type="AlphaFoldDB" id="A8N308"/>
<dbReference type="RefSeq" id="XP_001829243.1">
    <property type="nucleotide sequence ID" value="XM_001829191.2"/>
</dbReference>
<gene>
    <name evidence="2" type="ORF">CC1G_06580</name>
</gene>
<feature type="compositionally biased region" description="Polar residues" evidence="1">
    <location>
        <begin position="89"/>
        <end position="98"/>
    </location>
</feature>
<feature type="compositionally biased region" description="Acidic residues" evidence="1">
    <location>
        <begin position="26"/>
        <end position="37"/>
    </location>
</feature>
<dbReference type="CDD" id="cd02440">
    <property type="entry name" value="AdoMet_MTases"/>
    <property type="match status" value="1"/>
</dbReference>
<dbReference type="Pfam" id="PF13489">
    <property type="entry name" value="Methyltransf_23"/>
    <property type="match status" value="1"/>
</dbReference>
<name>A8N308_COPC7</name>
<feature type="region of interest" description="Disordered" evidence="1">
    <location>
        <begin position="14"/>
        <end position="102"/>
    </location>
</feature>
<dbReference type="Gene3D" id="3.40.50.150">
    <property type="entry name" value="Vaccinia Virus protein VP39"/>
    <property type="match status" value="1"/>
</dbReference>
<dbReference type="Proteomes" id="UP000001861">
    <property type="component" value="Unassembled WGS sequence"/>
</dbReference>
<feature type="compositionally biased region" description="Low complexity" evidence="1">
    <location>
        <begin position="67"/>
        <end position="88"/>
    </location>
</feature>
<dbReference type="PANTHER" id="PTHR43591:SF24">
    <property type="entry name" value="2-METHOXY-6-POLYPRENYL-1,4-BENZOQUINOL METHYLASE, MITOCHONDRIAL"/>
    <property type="match status" value="1"/>
</dbReference>
<dbReference type="SUPFAM" id="SSF53335">
    <property type="entry name" value="S-adenosyl-L-methionine-dependent methyltransferases"/>
    <property type="match status" value="1"/>
</dbReference>
<evidence type="ECO:0000313" key="2">
    <source>
        <dbReference type="EMBL" id="EAU92569.1"/>
    </source>
</evidence>
<comment type="caution">
    <text evidence="2">The sequence shown here is derived from an EMBL/GenBank/DDBJ whole genome shotgun (WGS) entry which is preliminary data.</text>
</comment>
<proteinExistence type="predicted"/>
<reference evidence="2 3" key="1">
    <citation type="journal article" date="2010" name="Proc. Natl. Acad. Sci. U.S.A.">
        <title>Insights into evolution of multicellular fungi from the assembled chromosomes of the mushroom Coprinopsis cinerea (Coprinus cinereus).</title>
        <authorList>
            <person name="Stajich J.E."/>
            <person name="Wilke S.K."/>
            <person name="Ahren D."/>
            <person name="Au C.H."/>
            <person name="Birren B.W."/>
            <person name="Borodovsky M."/>
            <person name="Burns C."/>
            <person name="Canback B."/>
            <person name="Casselton L.A."/>
            <person name="Cheng C.K."/>
            <person name="Deng J."/>
            <person name="Dietrich F.S."/>
            <person name="Fargo D.C."/>
            <person name="Farman M.L."/>
            <person name="Gathman A.C."/>
            <person name="Goldberg J."/>
            <person name="Guigo R."/>
            <person name="Hoegger P.J."/>
            <person name="Hooker J.B."/>
            <person name="Huggins A."/>
            <person name="James T.Y."/>
            <person name="Kamada T."/>
            <person name="Kilaru S."/>
            <person name="Kodira C."/>
            <person name="Kues U."/>
            <person name="Kupfer D."/>
            <person name="Kwan H.S."/>
            <person name="Lomsadze A."/>
            <person name="Li W."/>
            <person name="Lilly W.W."/>
            <person name="Ma L.J."/>
            <person name="Mackey A.J."/>
            <person name="Manning G."/>
            <person name="Martin F."/>
            <person name="Muraguchi H."/>
            <person name="Natvig D.O."/>
            <person name="Palmerini H."/>
            <person name="Ramesh M.A."/>
            <person name="Rehmeyer C.J."/>
            <person name="Roe B.A."/>
            <person name="Shenoy N."/>
            <person name="Stanke M."/>
            <person name="Ter-Hovhannisyan V."/>
            <person name="Tunlid A."/>
            <person name="Velagapudi R."/>
            <person name="Vision T.J."/>
            <person name="Zeng Q."/>
            <person name="Zolan M.E."/>
            <person name="Pukkila P.J."/>
        </authorList>
    </citation>
    <scope>NUCLEOTIDE SEQUENCE [LARGE SCALE GENOMIC DNA]</scope>
    <source>
        <strain evidence="3">Okayama-7 / 130 / ATCC MYA-4618 / FGSC 9003</strain>
    </source>
</reference>
<protein>
    <submittedName>
        <fullName evidence="2">Uncharacterized protein</fullName>
    </submittedName>
</protein>
<dbReference type="InterPro" id="IPR029063">
    <property type="entry name" value="SAM-dependent_MTases_sf"/>
</dbReference>
<evidence type="ECO:0000313" key="3">
    <source>
        <dbReference type="Proteomes" id="UP000001861"/>
    </source>
</evidence>